<dbReference type="Proteomes" id="UP000031036">
    <property type="component" value="Unassembled WGS sequence"/>
</dbReference>
<feature type="domain" description="Headcase N-terminal" evidence="2">
    <location>
        <begin position="48"/>
        <end position="129"/>
    </location>
</feature>
<evidence type="ECO:0000313" key="4">
    <source>
        <dbReference type="Proteomes" id="UP000031036"/>
    </source>
</evidence>
<dbReference type="AlphaFoldDB" id="A0A0B2V5T8"/>
<feature type="region of interest" description="Disordered" evidence="1">
    <location>
        <begin position="284"/>
        <end position="313"/>
    </location>
</feature>
<dbReference type="InterPro" id="IPR026066">
    <property type="entry name" value="Headcase"/>
</dbReference>
<reference evidence="3 4" key="1">
    <citation type="submission" date="2014-11" db="EMBL/GenBank/DDBJ databases">
        <title>Genetic blueprint of the zoonotic pathogen Toxocara canis.</title>
        <authorList>
            <person name="Zhu X.-Q."/>
            <person name="Korhonen P.K."/>
            <person name="Cai H."/>
            <person name="Young N.D."/>
            <person name="Nejsum P."/>
            <person name="von Samson-Himmelstjerna G."/>
            <person name="Boag P.R."/>
            <person name="Tan P."/>
            <person name="Li Q."/>
            <person name="Min J."/>
            <person name="Yang Y."/>
            <person name="Wang X."/>
            <person name="Fang X."/>
            <person name="Hall R.S."/>
            <person name="Hofmann A."/>
            <person name="Sternberg P.W."/>
            <person name="Jex A.R."/>
            <person name="Gasser R.B."/>
        </authorList>
    </citation>
    <scope>NUCLEOTIDE SEQUENCE [LARGE SCALE GENOMIC DNA]</scope>
    <source>
        <strain evidence="3">PN_DK_2014</strain>
    </source>
</reference>
<comment type="caution">
    <text evidence="3">The sequence shown here is derived from an EMBL/GenBank/DDBJ whole genome shotgun (WGS) entry which is preliminary data.</text>
</comment>
<evidence type="ECO:0000313" key="3">
    <source>
        <dbReference type="EMBL" id="KHN76812.1"/>
    </source>
</evidence>
<dbReference type="PANTHER" id="PTHR13425:SF3">
    <property type="entry name" value="HEADCASE PROTEIN HOMOLOG"/>
    <property type="match status" value="1"/>
</dbReference>
<feature type="compositionally biased region" description="Polar residues" evidence="1">
    <location>
        <begin position="184"/>
        <end position="196"/>
    </location>
</feature>
<dbReference type="EMBL" id="JPKZ01002429">
    <property type="protein sequence ID" value="KHN76812.1"/>
    <property type="molecule type" value="Genomic_DNA"/>
</dbReference>
<dbReference type="InterPro" id="IPR054537">
    <property type="entry name" value="HECA_N"/>
</dbReference>
<dbReference type="Pfam" id="PF15353">
    <property type="entry name" value="HECA_N"/>
    <property type="match status" value="1"/>
</dbReference>
<dbReference type="OrthoDB" id="10012848at2759"/>
<keyword evidence="4" id="KW-1185">Reference proteome</keyword>
<sequence>MAFGKRPANDKVRSTGSSKCANEAAKVKEGCPIPLQSGCLKGLPLPGSMEEGVKMECSNVVCPFKDDLMHKECFEALENNLIKIMSTMGSARGWTNAQRRANLWDKKGLSLIQKLCRCTCGMGVLRLDQSAMFLMEREAAAVAPVSVKTKKSKGKKLPKLNFNGPSTAALVDDKSHEKTEKKMQQTSRCRSTSLGNQSATTFTPVRVSERPSGCNRKPTTTTNKAGWVRHFSAATIPTLFSPRRSSGPITYAEAALRAVTYIGIANEVYIMRYISQICTDQNDKFTESGSSRRTSDASEAKSFTGSCASSSPSDDSMMAYFSSEFNVQQDQRSVPEKNGITVDMTSVLLSPPETPPICSENGEIVCESQSELSDGLATCCYDLFSGHSFYLGEKLVAESCLPGAIY</sequence>
<feature type="compositionally biased region" description="Basic and acidic residues" evidence="1">
    <location>
        <begin position="173"/>
        <end position="183"/>
    </location>
</feature>
<protein>
    <submittedName>
        <fullName evidence="3">Headcase protein</fullName>
    </submittedName>
</protein>
<feature type="region of interest" description="Disordered" evidence="1">
    <location>
        <begin position="173"/>
        <end position="196"/>
    </location>
</feature>
<name>A0A0B2V5T8_TOXCA</name>
<accession>A0A0B2V5T8</accession>
<organism evidence="3 4">
    <name type="scientific">Toxocara canis</name>
    <name type="common">Canine roundworm</name>
    <dbReference type="NCBI Taxonomy" id="6265"/>
    <lineage>
        <taxon>Eukaryota</taxon>
        <taxon>Metazoa</taxon>
        <taxon>Ecdysozoa</taxon>
        <taxon>Nematoda</taxon>
        <taxon>Chromadorea</taxon>
        <taxon>Rhabditida</taxon>
        <taxon>Spirurina</taxon>
        <taxon>Ascaridomorpha</taxon>
        <taxon>Ascaridoidea</taxon>
        <taxon>Toxocaridae</taxon>
        <taxon>Toxocara</taxon>
    </lineage>
</organism>
<evidence type="ECO:0000259" key="2">
    <source>
        <dbReference type="Pfam" id="PF15353"/>
    </source>
</evidence>
<evidence type="ECO:0000256" key="1">
    <source>
        <dbReference type="SAM" id="MobiDB-lite"/>
    </source>
</evidence>
<proteinExistence type="predicted"/>
<dbReference type="PANTHER" id="PTHR13425">
    <property type="entry name" value="HEADCASE PROTEIN"/>
    <property type="match status" value="1"/>
</dbReference>
<gene>
    <name evidence="3" type="primary">hdc</name>
    <name evidence="3" type="ORF">Tcan_11226</name>
</gene>